<dbReference type="EMBL" id="LRPM01000048">
    <property type="protein sequence ID" value="KWZ77541.1"/>
    <property type="molecule type" value="Genomic_DNA"/>
</dbReference>
<name>A0A133KD80_9FIRM</name>
<comment type="similarity">
    <text evidence="1">Belongs to the CvfB family.</text>
</comment>
<dbReference type="InterPro" id="IPR040764">
    <property type="entry name" value="CvfB_WH"/>
</dbReference>
<feature type="domain" description="S1 motif" evidence="2">
    <location>
        <begin position="116"/>
        <end position="177"/>
    </location>
</feature>
<sequence>MGEAVIDKKELKGTKLGDQVDAIIFHDINQVLRASVSFPFHIGKIYSLKAKDVDKKGVYFEINDRQNIFMPFAERTYKVLVDMTYPVAFKEDRYGYVYLTSKIRDLLTNDHPYGENDEVSGRIYSINKSIGAFIAVDNKYDSLLRINELRGVHTEGELINARVKEVKDDGKIELSLRQRAYLQMDSDSDRILDYLYENDGRVNLSDKSSPDKIYRIFNMSKSAFKRAIGRLYKNNDIAIYNDRIELKEGKNERRY</sequence>
<dbReference type="Gene3D" id="1.10.10.10">
    <property type="entry name" value="Winged helix-like DNA-binding domain superfamily/Winged helix DNA-binding domain"/>
    <property type="match status" value="1"/>
</dbReference>
<dbReference type="InterPro" id="IPR036388">
    <property type="entry name" value="WH-like_DNA-bd_sf"/>
</dbReference>
<dbReference type="InterPro" id="IPR003029">
    <property type="entry name" value="S1_domain"/>
</dbReference>
<dbReference type="Proteomes" id="UP000070383">
    <property type="component" value="Unassembled WGS sequence"/>
</dbReference>
<reference evidence="4" key="1">
    <citation type="submission" date="2016-01" db="EMBL/GenBank/DDBJ databases">
        <authorList>
            <person name="Mitreva M."/>
            <person name="Pepin K.H."/>
            <person name="Mihindukulasuriya K.A."/>
            <person name="Fulton R."/>
            <person name="Fronick C."/>
            <person name="O'Laughlin M."/>
            <person name="Miner T."/>
            <person name="Herter B."/>
            <person name="Rosa B.A."/>
            <person name="Cordes M."/>
            <person name="Tomlinson C."/>
            <person name="Wollam A."/>
            <person name="Palsikar V.B."/>
            <person name="Mardis E.R."/>
            <person name="Wilson R.K."/>
        </authorList>
    </citation>
    <scope>NUCLEOTIDE SEQUENCE [LARGE SCALE GENOMIC DNA]</scope>
    <source>
        <strain evidence="4">MJR8151</strain>
    </source>
</reference>
<evidence type="ECO:0000256" key="1">
    <source>
        <dbReference type="PIRNR" id="PIRNR012524"/>
    </source>
</evidence>
<dbReference type="PATRIC" id="fig|33036.3.peg.1349"/>
<dbReference type="PIRSF" id="PIRSF012524">
    <property type="entry name" value="YitL_S1"/>
    <property type="match status" value="1"/>
</dbReference>
<proteinExistence type="inferred from homology"/>
<comment type="caution">
    <text evidence="3">The sequence shown here is derived from an EMBL/GenBank/DDBJ whole genome shotgun (WGS) entry which is preliminary data.</text>
</comment>
<protein>
    <recommendedName>
        <fullName evidence="2">S1 motif domain-containing protein</fullName>
    </recommendedName>
</protein>
<dbReference type="SUPFAM" id="SSF50249">
    <property type="entry name" value="Nucleic acid-binding proteins"/>
    <property type="match status" value="1"/>
</dbReference>
<evidence type="ECO:0000313" key="4">
    <source>
        <dbReference type="Proteomes" id="UP000070383"/>
    </source>
</evidence>
<organism evidence="3 4">
    <name type="scientific">Anaerococcus tetradius</name>
    <dbReference type="NCBI Taxonomy" id="33036"/>
    <lineage>
        <taxon>Bacteria</taxon>
        <taxon>Bacillati</taxon>
        <taxon>Bacillota</taxon>
        <taxon>Tissierellia</taxon>
        <taxon>Tissierellales</taxon>
        <taxon>Peptoniphilaceae</taxon>
        <taxon>Anaerococcus</taxon>
    </lineage>
</organism>
<gene>
    <name evidence="3" type="ORF">HMPREF3200_01361</name>
</gene>
<dbReference type="SMART" id="SM00316">
    <property type="entry name" value="S1"/>
    <property type="match status" value="2"/>
</dbReference>
<evidence type="ECO:0000313" key="3">
    <source>
        <dbReference type="EMBL" id="KWZ77541.1"/>
    </source>
</evidence>
<dbReference type="Pfam" id="PF17783">
    <property type="entry name" value="WHD_CvfB"/>
    <property type="match status" value="1"/>
</dbReference>
<dbReference type="InterPro" id="IPR012340">
    <property type="entry name" value="NA-bd_OB-fold"/>
</dbReference>
<dbReference type="PROSITE" id="PS50126">
    <property type="entry name" value="S1"/>
    <property type="match status" value="1"/>
</dbReference>
<accession>A0A133KD80</accession>
<dbReference type="InterPro" id="IPR014464">
    <property type="entry name" value="CvfB_fam"/>
</dbReference>
<dbReference type="AlphaFoldDB" id="A0A133KD80"/>
<dbReference type="STRING" id="33036.HMPREF3200_01361"/>
<dbReference type="GO" id="GO:0003676">
    <property type="term" value="F:nucleic acid binding"/>
    <property type="evidence" value="ECO:0007669"/>
    <property type="project" value="InterPro"/>
</dbReference>
<dbReference type="Gene3D" id="2.40.50.140">
    <property type="entry name" value="Nucleic acid-binding proteins"/>
    <property type="match status" value="1"/>
</dbReference>
<keyword evidence="4" id="KW-1185">Reference proteome</keyword>
<dbReference type="PANTHER" id="PTHR37296">
    <property type="entry name" value="CONSERVED VIRULENCE FACTOR B"/>
    <property type="match status" value="1"/>
</dbReference>
<evidence type="ECO:0000259" key="2">
    <source>
        <dbReference type="PROSITE" id="PS50126"/>
    </source>
</evidence>
<dbReference type="PANTHER" id="PTHR37296:SF1">
    <property type="entry name" value="CONSERVED VIRULENCE FACTOR B"/>
    <property type="match status" value="1"/>
</dbReference>